<dbReference type="SMART" id="SM00507">
    <property type="entry name" value="HNHc"/>
    <property type="match status" value="1"/>
</dbReference>
<sequence>MKKEGLPYIEKPEILSAELRRLYKYRISKKIKKQRKYINSDTKYEILRKSGFQCHICGEKVDENNFQADHISPHSLSGNCSSENFIAACNFCNNYRWNYLPEEIKWILKIGVWVKTQIEFETEIGKNISNEFIEHEKIRESRRKIMRDSLQLNPEDYPIREKIDYSKFKK</sequence>
<dbReference type="InterPro" id="IPR029471">
    <property type="entry name" value="HNH_5"/>
</dbReference>
<dbReference type="InterPro" id="IPR003615">
    <property type="entry name" value="HNH_nuc"/>
</dbReference>
<protein>
    <submittedName>
        <fullName evidence="2">HNH endonuclease signature motif containing protein</fullName>
    </submittedName>
</protein>
<comment type="caution">
    <text evidence="2">The sequence shown here is derived from an EMBL/GenBank/DDBJ whole genome shotgun (WGS) entry which is preliminary data.</text>
</comment>
<proteinExistence type="predicted"/>
<accession>A0ABU5QJA0</accession>
<dbReference type="Proteomes" id="UP001304671">
    <property type="component" value="Unassembled WGS sequence"/>
</dbReference>
<evidence type="ECO:0000259" key="1">
    <source>
        <dbReference type="PROSITE" id="PS00028"/>
    </source>
</evidence>
<dbReference type="InterPro" id="IPR013087">
    <property type="entry name" value="Znf_C2H2_type"/>
</dbReference>
<gene>
    <name evidence="2" type="ORF">VB264_03600</name>
</gene>
<reference evidence="2 3" key="1">
    <citation type="submission" date="2023-12" db="EMBL/GenBank/DDBJ databases">
        <title>Novel species of the genus Arcicella isolated from rivers.</title>
        <authorList>
            <person name="Lu H."/>
        </authorList>
    </citation>
    <scope>NUCLEOTIDE SEQUENCE [LARGE SCALE GENOMIC DNA]</scope>
    <source>
        <strain evidence="2 3">LMG 21963</strain>
    </source>
</reference>
<evidence type="ECO:0000313" key="2">
    <source>
        <dbReference type="EMBL" id="MEA5256855.1"/>
    </source>
</evidence>
<dbReference type="RefSeq" id="WP_323246835.1">
    <property type="nucleotide sequence ID" value="NZ_JAYFUL010000003.1"/>
</dbReference>
<keyword evidence="2" id="KW-0378">Hydrolase</keyword>
<dbReference type="Pfam" id="PF14279">
    <property type="entry name" value="HNH_5"/>
    <property type="match status" value="1"/>
</dbReference>
<dbReference type="Gene3D" id="1.10.30.50">
    <property type="match status" value="1"/>
</dbReference>
<evidence type="ECO:0000313" key="3">
    <source>
        <dbReference type="Proteomes" id="UP001304671"/>
    </source>
</evidence>
<feature type="domain" description="C2H2-type" evidence="1">
    <location>
        <begin position="54"/>
        <end position="74"/>
    </location>
</feature>
<dbReference type="PANTHER" id="PTHR33877:SF2">
    <property type="entry name" value="OS07G0170200 PROTEIN"/>
    <property type="match status" value="1"/>
</dbReference>
<dbReference type="PROSITE" id="PS00028">
    <property type="entry name" value="ZINC_FINGER_C2H2_1"/>
    <property type="match status" value="1"/>
</dbReference>
<dbReference type="EMBL" id="JAYFUL010000003">
    <property type="protein sequence ID" value="MEA5256855.1"/>
    <property type="molecule type" value="Genomic_DNA"/>
</dbReference>
<keyword evidence="2" id="KW-0540">Nuclease</keyword>
<keyword evidence="2" id="KW-0255">Endonuclease</keyword>
<dbReference type="PANTHER" id="PTHR33877">
    <property type="entry name" value="SLL1193 PROTEIN"/>
    <property type="match status" value="1"/>
</dbReference>
<dbReference type="InterPro" id="IPR052892">
    <property type="entry name" value="NA-targeting_endonuclease"/>
</dbReference>
<organism evidence="2 3">
    <name type="scientific">Arcicella aquatica</name>
    <dbReference type="NCBI Taxonomy" id="217141"/>
    <lineage>
        <taxon>Bacteria</taxon>
        <taxon>Pseudomonadati</taxon>
        <taxon>Bacteroidota</taxon>
        <taxon>Cytophagia</taxon>
        <taxon>Cytophagales</taxon>
        <taxon>Flectobacillaceae</taxon>
        <taxon>Arcicella</taxon>
    </lineage>
</organism>
<keyword evidence="3" id="KW-1185">Reference proteome</keyword>
<name>A0ABU5QJA0_9BACT</name>
<dbReference type="GO" id="GO:0004519">
    <property type="term" value="F:endonuclease activity"/>
    <property type="evidence" value="ECO:0007669"/>
    <property type="project" value="UniProtKB-KW"/>
</dbReference>
<dbReference type="CDD" id="cd00085">
    <property type="entry name" value="HNHc"/>
    <property type="match status" value="1"/>
</dbReference>